<dbReference type="Pfam" id="PF21653">
    <property type="entry name" value="pulA_all-beta"/>
    <property type="match status" value="1"/>
</dbReference>
<evidence type="ECO:0000259" key="2">
    <source>
        <dbReference type="SMART" id="SM00642"/>
    </source>
</evidence>
<dbReference type="SUPFAM" id="SSF81296">
    <property type="entry name" value="E set domains"/>
    <property type="match status" value="1"/>
</dbReference>
<dbReference type="Pfam" id="PF00128">
    <property type="entry name" value="Alpha-amylase"/>
    <property type="match status" value="1"/>
</dbReference>
<dbReference type="Pfam" id="PF02922">
    <property type="entry name" value="CBM_48"/>
    <property type="match status" value="1"/>
</dbReference>
<evidence type="ECO:0000313" key="3">
    <source>
        <dbReference type="EMBL" id="BBE17652.1"/>
    </source>
</evidence>
<dbReference type="CDD" id="cd11341">
    <property type="entry name" value="AmyAc_Pullulanase_LD-like"/>
    <property type="match status" value="1"/>
</dbReference>
<gene>
    <name evidence="3" type="ORF">AQPE_1809</name>
</gene>
<dbReference type="CDD" id="cd02860">
    <property type="entry name" value="E_set_Pullulanase"/>
    <property type="match status" value="1"/>
</dbReference>
<dbReference type="GO" id="GO:0004553">
    <property type="term" value="F:hydrolase activity, hydrolyzing O-glycosyl compounds"/>
    <property type="evidence" value="ECO:0007669"/>
    <property type="project" value="InterPro"/>
</dbReference>
<evidence type="ECO:0000256" key="1">
    <source>
        <dbReference type="ARBA" id="ARBA00008061"/>
    </source>
</evidence>
<protein>
    <submittedName>
        <fullName evidence="3">Glycogen debranching enzyme</fullName>
    </submittedName>
</protein>
<dbReference type="GO" id="GO:0005975">
    <property type="term" value="P:carbohydrate metabolic process"/>
    <property type="evidence" value="ECO:0007669"/>
    <property type="project" value="InterPro"/>
</dbReference>
<dbReference type="PANTHER" id="PTHR43002">
    <property type="entry name" value="GLYCOGEN DEBRANCHING ENZYME"/>
    <property type="match status" value="1"/>
</dbReference>
<reference evidence="3" key="1">
    <citation type="journal article" date="2020" name="Int. J. Syst. Evol. Microbiol.">
        <title>Aquipluma nitroreducens gen. nov. sp. nov., a novel facultatively anaerobic bacterium isolated from a freshwater lake.</title>
        <authorList>
            <person name="Watanabe M."/>
            <person name="Kojima H."/>
            <person name="Fukui M."/>
        </authorList>
    </citation>
    <scope>NUCLEOTIDE SEQUENCE</scope>
    <source>
        <strain evidence="3">MeG22</strain>
    </source>
</reference>
<keyword evidence="4" id="KW-1185">Reference proteome</keyword>
<dbReference type="Gene3D" id="3.20.20.80">
    <property type="entry name" value="Glycosidases"/>
    <property type="match status" value="1"/>
</dbReference>
<dbReference type="SMART" id="SM00642">
    <property type="entry name" value="Aamy"/>
    <property type="match status" value="1"/>
</dbReference>
<dbReference type="InterPro" id="IPR006047">
    <property type="entry name" value="GH13_cat_dom"/>
</dbReference>
<comment type="similarity">
    <text evidence="1">Belongs to the glycosyl hydrolase 13 family.</text>
</comment>
<organism evidence="3 4">
    <name type="scientific">Aquipluma nitroreducens</name>
    <dbReference type="NCBI Taxonomy" id="2010828"/>
    <lineage>
        <taxon>Bacteria</taxon>
        <taxon>Pseudomonadati</taxon>
        <taxon>Bacteroidota</taxon>
        <taxon>Bacteroidia</taxon>
        <taxon>Marinilabiliales</taxon>
        <taxon>Prolixibacteraceae</taxon>
        <taxon>Aquipluma</taxon>
    </lineage>
</organism>
<dbReference type="InterPro" id="IPR013783">
    <property type="entry name" value="Ig-like_fold"/>
</dbReference>
<dbReference type="EMBL" id="AP018694">
    <property type="protein sequence ID" value="BBE17652.1"/>
    <property type="molecule type" value="Genomic_DNA"/>
</dbReference>
<dbReference type="RefSeq" id="WP_318350632.1">
    <property type="nucleotide sequence ID" value="NZ_AP018694.1"/>
</dbReference>
<proteinExistence type="inferred from homology"/>
<name>A0A5K7S7X6_9BACT</name>
<dbReference type="InterPro" id="IPR014756">
    <property type="entry name" value="Ig_E-set"/>
</dbReference>
<dbReference type="InterPro" id="IPR011840">
    <property type="entry name" value="PulA_typeI"/>
</dbReference>
<dbReference type="NCBIfam" id="TIGR02104">
    <property type="entry name" value="pulA_typeI"/>
    <property type="match status" value="1"/>
</dbReference>
<dbReference type="Proteomes" id="UP001193389">
    <property type="component" value="Chromosome"/>
</dbReference>
<dbReference type="AlphaFoldDB" id="A0A5K7S7X6"/>
<dbReference type="Gene3D" id="2.60.40.10">
    <property type="entry name" value="Immunoglobulins"/>
    <property type="match status" value="1"/>
</dbReference>
<sequence>MTLYKKHKKTLMREWKFNGDDFLSYPYYGGNDLGVTYSKTHTTIRIWAPTANIVELRIYKQSQGGSAIRIDQFEQGENGTWIINLHGDLNGYFYTIRVNDNIGWLNETPGIDAKAVGINGHRGLIFDPEPTNPEGWDDDKRVHCDHATDAIIYELHVRDFSISPSSGITNKGKYLAFTESGTLSPDGLKTGVDHLKELGITHVHLLPVYDFFTVDEQAPHETYNWGYDPQNFNAPEGSYSTNPNTATRILELKMLVQALHKAGIGVIFDVVYNHTYHTRRSYFNQTVPGYYYRQKSNGTFSNASGCGNEMATERGMVHKFILDSLYYWATEFHADGFRFDLMGIYDLETMNQIRARMDSISPSILLYGEGWTADKSPLAETWRAVKTNVSRLYRVAVFNDDFRDGLKGNGFDPKSKGFVSGKTIQEENIKFGIAGACFHPQIVYGYVEHSKSPWATEPWQCVNYASCHDNYTLYDKLVLSSPEASEEEISRMILLAGALVLTSQGIPFLHAGTEMAYSKQGDHNSYKSADEINQIDWKRKKTYNQIFQYYQALINLRKTHPAFRMISADQIRKHLIFSSDYQPGVASYMLVNHANEDKWRTILLVFNGTRQPITFKLPDRIAWRVVARDTTINLESTKYISETEIEVSGISMLMLVED</sequence>
<dbReference type="SUPFAM" id="SSF51445">
    <property type="entry name" value="(Trans)glycosidases"/>
    <property type="match status" value="1"/>
</dbReference>
<dbReference type="InterPro" id="IPR013780">
    <property type="entry name" value="Glyco_hydro_b"/>
</dbReference>
<dbReference type="InterPro" id="IPR017853">
    <property type="entry name" value="GH"/>
</dbReference>
<dbReference type="InterPro" id="IPR004193">
    <property type="entry name" value="Glyco_hydro_13_N"/>
</dbReference>
<dbReference type="Gene3D" id="2.60.40.1180">
    <property type="entry name" value="Golgi alpha-mannosidase II"/>
    <property type="match status" value="1"/>
</dbReference>
<dbReference type="KEGG" id="anf:AQPE_1809"/>
<feature type="domain" description="Glycosyl hydrolase family 13 catalytic" evidence="2">
    <location>
        <begin position="154"/>
        <end position="557"/>
    </location>
</feature>
<accession>A0A5K7S7X6</accession>
<dbReference type="InterPro" id="IPR049117">
    <property type="entry name" value="pulA_all-beta"/>
</dbReference>
<evidence type="ECO:0000313" key="4">
    <source>
        <dbReference type="Proteomes" id="UP001193389"/>
    </source>
</evidence>